<evidence type="ECO:0000313" key="1">
    <source>
        <dbReference type="EMBL" id="PKS05585.1"/>
    </source>
</evidence>
<dbReference type="EMBL" id="NLAX01001584">
    <property type="protein sequence ID" value="PKS05585.1"/>
    <property type="molecule type" value="Genomic_DNA"/>
</dbReference>
<dbReference type="STRING" id="41688.A0A2N3MZJ5"/>
<sequence length="194" mass="22138">MQDLERVLNRCDSFLTLPENYIYPIHQSAKDYIASDVAVDGVFQSGIPAVQCTIFERSIAVMENTLKRDMYHLVHPGTLIVEEREWFQDHQLHKLEALSLFEVILNGVYSLAELRDSLITSSGDTLADLVDDAYRFAMFNRPCIEQAPLQTYVSALLFSPADSVIQRLFAGEKPSWVLTKPRVEAKWSRCLQIL</sequence>
<dbReference type="Proteomes" id="UP000233524">
    <property type="component" value="Unassembled WGS sequence"/>
</dbReference>
<proteinExistence type="predicted"/>
<gene>
    <name evidence="1" type="ORF">jhhlp_008103</name>
</gene>
<comment type="caution">
    <text evidence="1">The sequence shown here is derived from an EMBL/GenBank/DDBJ whole genome shotgun (WGS) entry which is preliminary data.</text>
</comment>
<keyword evidence="2" id="KW-1185">Reference proteome</keyword>
<protein>
    <submittedName>
        <fullName evidence="1">Uncharacterized protein</fullName>
    </submittedName>
</protein>
<reference evidence="1 2" key="1">
    <citation type="journal article" date="2017" name="G3 (Bethesda)">
        <title>First Draft Genome Sequence of the Pathogenic Fungus Lomentospora prolificans (Formerly Scedosporium prolificans).</title>
        <authorList>
            <person name="Luo R."/>
            <person name="Zimin A."/>
            <person name="Workman R."/>
            <person name="Fan Y."/>
            <person name="Pertea G."/>
            <person name="Grossman N."/>
            <person name="Wear M.P."/>
            <person name="Jia B."/>
            <person name="Miller H."/>
            <person name="Casadevall A."/>
            <person name="Timp W."/>
            <person name="Zhang S.X."/>
            <person name="Salzberg S.L."/>
        </authorList>
    </citation>
    <scope>NUCLEOTIDE SEQUENCE [LARGE SCALE GENOMIC DNA]</scope>
    <source>
        <strain evidence="1 2">JHH-5317</strain>
    </source>
</reference>
<accession>A0A2N3MZJ5</accession>
<name>A0A2N3MZJ5_9PEZI</name>
<dbReference type="VEuPathDB" id="FungiDB:jhhlp_008103"/>
<evidence type="ECO:0000313" key="2">
    <source>
        <dbReference type="Proteomes" id="UP000233524"/>
    </source>
</evidence>
<dbReference type="AlphaFoldDB" id="A0A2N3MZJ5"/>
<dbReference type="InParanoid" id="A0A2N3MZJ5"/>
<dbReference type="OrthoDB" id="538223at2759"/>
<organism evidence="1 2">
    <name type="scientific">Lomentospora prolificans</name>
    <dbReference type="NCBI Taxonomy" id="41688"/>
    <lineage>
        <taxon>Eukaryota</taxon>
        <taxon>Fungi</taxon>
        <taxon>Dikarya</taxon>
        <taxon>Ascomycota</taxon>
        <taxon>Pezizomycotina</taxon>
        <taxon>Sordariomycetes</taxon>
        <taxon>Hypocreomycetidae</taxon>
        <taxon>Microascales</taxon>
        <taxon>Microascaceae</taxon>
        <taxon>Lomentospora</taxon>
    </lineage>
</organism>